<dbReference type="InterPro" id="IPR031120">
    <property type="entry name" value="HIR1-like"/>
</dbReference>
<keyword evidence="5 10" id="KW-0677">Repeat</keyword>
<feature type="region of interest" description="Disordered" evidence="11">
    <location>
        <begin position="476"/>
        <end position="595"/>
    </location>
</feature>
<name>A0A4T0WYG5_9ASCO</name>
<comment type="function">
    <text evidence="10">Required for replication-independent chromatin assembly and for the periodic repression of histone gene transcription during the cell cycle.</text>
</comment>
<evidence type="ECO:0000256" key="9">
    <source>
        <dbReference type="ARBA" id="ARBA00023242"/>
    </source>
</evidence>
<dbReference type="InterPro" id="IPR001680">
    <property type="entry name" value="WD40_rpt"/>
</dbReference>
<keyword evidence="6 10" id="KW-0156">Chromatin regulator</keyword>
<dbReference type="Pfam" id="PF12894">
    <property type="entry name" value="ANAPC4_WD40"/>
    <property type="match status" value="1"/>
</dbReference>
<evidence type="ECO:0000256" key="2">
    <source>
        <dbReference type="ARBA" id="ARBA00007306"/>
    </source>
</evidence>
<dbReference type="InterPro" id="IPR015943">
    <property type="entry name" value="WD40/YVTN_repeat-like_dom_sf"/>
</dbReference>
<dbReference type="OrthoDB" id="1741719at2759"/>
<dbReference type="Pfam" id="PF07569">
    <property type="entry name" value="Hira"/>
    <property type="match status" value="2"/>
</dbReference>
<organism evidence="14 15">
    <name type="scientific">Pichia inconspicua</name>
    <dbReference type="NCBI Taxonomy" id="52247"/>
    <lineage>
        <taxon>Eukaryota</taxon>
        <taxon>Fungi</taxon>
        <taxon>Dikarya</taxon>
        <taxon>Ascomycota</taxon>
        <taxon>Saccharomycotina</taxon>
        <taxon>Pichiomycetes</taxon>
        <taxon>Pichiales</taxon>
        <taxon>Pichiaceae</taxon>
        <taxon>Pichia</taxon>
    </lineage>
</organism>
<dbReference type="InterPro" id="IPR024977">
    <property type="entry name" value="Apc4-like_WD40_dom"/>
</dbReference>
<feature type="domain" description="Anaphase-promoting complex subunit 4-like WD40" evidence="13">
    <location>
        <begin position="111"/>
        <end position="193"/>
    </location>
</feature>
<dbReference type="Proteomes" id="UP000307173">
    <property type="component" value="Unassembled WGS sequence"/>
</dbReference>
<keyword evidence="8 10" id="KW-0804">Transcription</keyword>
<keyword evidence="9 10" id="KW-0539">Nucleus</keyword>
<reference evidence="14 15" key="1">
    <citation type="journal article" date="2019" name="Front. Genet.">
        <title>Whole-Genome Sequencing of the Opportunistic Yeast Pathogen Candida inconspicua Uncovers Its Hybrid Origin.</title>
        <authorList>
            <person name="Mixao V."/>
            <person name="Hansen A.P."/>
            <person name="Saus E."/>
            <person name="Boekhout T."/>
            <person name="Lass-Florl C."/>
            <person name="Gabaldon T."/>
        </authorList>
    </citation>
    <scope>NUCLEOTIDE SEQUENCE [LARGE SCALE GENOMIC DNA]</scope>
    <source>
        <strain evidence="14 15">CBS 180</strain>
    </source>
</reference>
<dbReference type="GO" id="GO:0006338">
    <property type="term" value="P:chromatin remodeling"/>
    <property type="evidence" value="ECO:0007669"/>
    <property type="project" value="InterPro"/>
</dbReference>
<feature type="domain" description="Protein HIRA-like C-terminal" evidence="12">
    <location>
        <begin position="824"/>
        <end position="988"/>
    </location>
</feature>
<keyword evidence="3 10" id="KW-0678">Repressor</keyword>
<comment type="subcellular location">
    <subcellularLocation>
        <location evidence="1 10">Nucleus</location>
    </subcellularLocation>
</comment>
<dbReference type="SUPFAM" id="SSF50978">
    <property type="entry name" value="WD40 repeat-like"/>
    <property type="match status" value="1"/>
</dbReference>
<dbReference type="Gene3D" id="2.130.10.10">
    <property type="entry name" value="YVTN repeat-like/Quinoprotein amine dehydrogenase"/>
    <property type="match status" value="2"/>
</dbReference>
<dbReference type="InterPro" id="IPR011494">
    <property type="entry name" value="HIRA-like_C"/>
</dbReference>
<sequence>MFVHNNVLKAGSTTFVAVNATNKFVASASIDGNITIRSMEDFNSLYNNVKFEKQDIIGRTTTESTKYTIPSREVSKTPEFQPNLLESIQKPVNTVGVRSRSKITSLKYANLSSNSNLLAAVYKNGEVYVIANPQDVNKCRIQQIFKHSNGLILDFAWSADDQLMAFTSMNNEIIIYDIIYGKIITILYIHKNTVVKNGNDESSTEEISTPVKGIAFDKLGSNHIFTMGDDKVLNVIKYELVRDEVLGRKFEYQIVQEYENVIQSAKLNKTSIKKLSLSPDDNLLAIPNTAKNKMTRISILDQDKTTQKWKISTIFSAIGFKSIMVAFSPCVYKNKDGVNFYVLASSSNDNTISIWRTDTPKPVYVSIDILQNVQDFCWSIDGTKLFLAHQNSQMSIAVFESAQFGPPVFKIGELTEPLLTKTNNLLPLEFDSMTKWRLYAKNHPILVEQTQKEVQAKELSKLKKIYIVGKIDKREDQQTATPVPSSTSASTPSHIEEKQLAPKLTKNTPIAPKLAPNTQTITPATKEAEKLANFPPIKPKEPETTSNSNLKKISVGNEKEKDNGREKNDKRKEKPIEIETSKKRPVPVSNYDLPSNSVSKDLNTKVAKIAKKDITTANGTTQTPVNSKRKRDNEPVEFVGSVIINPQISFSNIRIAVPKIKMNISYKLIDNDSLHLHVKNGNGTESQPSKITLVNEIPKMESKQLFTDFIPQKVHIVSGSSKYIALSTPNGQIITYSETGRRILPVIVLGSPLSFLELRDNYLLAVTSVGELYVWDLELKKALISSVSLYPVLYPLYASGQSSSTAVTNNANEIVDSNVNVESNSLVFVNGDILTRSENLTICSITSQGIPIVTLSNGNGYLFNKEMKTWSLISDSWWAFGSQYWDSTLSLDQTRDVGVFELLESHTNEEINRKGKAKFFTKISKIMLMREGYENMETIISLNHLENKINFYLMLGDYKNYKTFLIMYTKRLSELNMKGRLLEILDKLFQDRNGKVCGHSKHDLLEELILSCSKYREVQHILVQFSESIGLLKIEEDSDFEIL</sequence>
<dbReference type="InterPro" id="IPR036322">
    <property type="entry name" value="WD40_repeat_dom_sf"/>
</dbReference>
<gene>
    <name evidence="14" type="ORF">CANINC_003545</name>
</gene>
<dbReference type="GO" id="GO:0006351">
    <property type="term" value="P:DNA-templated transcription"/>
    <property type="evidence" value="ECO:0007669"/>
    <property type="project" value="InterPro"/>
</dbReference>
<dbReference type="SMART" id="SM00320">
    <property type="entry name" value="WD40"/>
    <property type="match status" value="4"/>
</dbReference>
<feature type="domain" description="Protein HIRA-like C-terminal" evidence="12">
    <location>
        <begin position="740"/>
        <end position="807"/>
    </location>
</feature>
<evidence type="ECO:0000259" key="12">
    <source>
        <dbReference type="Pfam" id="PF07569"/>
    </source>
</evidence>
<dbReference type="GO" id="GO:0005634">
    <property type="term" value="C:nucleus"/>
    <property type="evidence" value="ECO:0007669"/>
    <property type="project" value="UniProtKB-SubCell"/>
</dbReference>
<dbReference type="GO" id="GO:0000785">
    <property type="term" value="C:chromatin"/>
    <property type="evidence" value="ECO:0007669"/>
    <property type="project" value="TreeGrafter"/>
</dbReference>
<keyword evidence="15" id="KW-1185">Reference proteome</keyword>
<dbReference type="EMBL" id="SELW01000567">
    <property type="protein sequence ID" value="TID21050.1"/>
    <property type="molecule type" value="Genomic_DNA"/>
</dbReference>
<accession>A0A4T0WYG5</accession>
<protein>
    <recommendedName>
        <fullName evidence="10">Protein HIR</fullName>
    </recommendedName>
</protein>
<dbReference type="STRING" id="52247.A0A4T0WYG5"/>
<keyword evidence="7 10" id="KW-0805">Transcription regulation</keyword>
<proteinExistence type="inferred from homology"/>
<evidence type="ECO:0000313" key="14">
    <source>
        <dbReference type="EMBL" id="TID21050.1"/>
    </source>
</evidence>
<dbReference type="PANTHER" id="PTHR13831:SF1">
    <property type="entry name" value="PROTEIN HIR2"/>
    <property type="match status" value="1"/>
</dbReference>
<comment type="caution">
    <text evidence="14">The sequence shown here is derived from an EMBL/GenBank/DDBJ whole genome shotgun (WGS) entry which is preliminary data.</text>
</comment>
<evidence type="ECO:0000259" key="13">
    <source>
        <dbReference type="Pfam" id="PF12894"/>
    </source>
</evidence>
<evidence type="ECO:0000256" key="5">
    <source>
        <dbReference type="ARBA" id="ARBA00022737"/>
    </source>
</evidence>
<evidence type="ECO:0000256" key="11">
    <source>
        <dbReference type="SAM" id="MobiDB-lite"/>
    </source>
</evidence>
<dbReference type="AlphaFoldDB" id="A0A4T0WYG5"/>
<evidence type="ECO:0000256" key="6">
    <source>
        <dbReference type="ARBA" id="ARBA00022853"/>
    </source>
</evidence>
<evidence type="ECO:0000313" key="15">
    <source>
        <dbReference type="Proteomes" id="UP000307173"/>
    </source>
</evidence>
<evidence type="ECO:0000256" key="1">
    <source>
        <dbReference type="ARBA" id="ARBA00004123"/>
    </source>
</evidence>
<evidence type="ECO:0000256" key="8">
    <source>
        <dbReference type="ARBA" id="ARBA00023163"/>
    </source>
</evidence>
<evidence type="ECO:0000256" key="4">
    <source>
        <dbReference type="ARBA" id="ARBA00022574"/>
    </source>
</evidence>
<comment type="similarity">
    <text evidence="2 10">Belongs to the WD repeat HIR1 family.</text>
</comment>
<evidence type="ECO:0000256" key="10">
    <source>
        <dbReference type="RuleBase" id="RU364014"/>
    </source>
</evidence>
<evidence type="ECO:0000256" key="7">
    <source>
        <dbReference type="ARBA" id="ARBA00023015"/>
    </source>
</evidence>
<dbReference type="GO" id="GO:0000417">
    <property type="term" value="C:HIR complex"/>
    <property type="evidence" value="ECO:0007669"/>
    <property type="project" value="TreeGrafter"/>
</dbReference>
<feature type="compositionally biased region" description="Low complexity" evidence="11">
    <location>
        <begin position="479"/>
        <end position="493"/>
    </location>
</feature>
<feature type="compositionally biased region" description="Basic and acidic residues" evidence="11">
    <location>
        <begin position="557"/>
        <end position="582"/>
    </location>
</feature>
<evidence type="ECO:0000256" key="3">
    <source>
        <dbReference type="ARBA" id="ARBA00022491"/>
    </source>
</evidence>
<dbReference type="GO" id="GO:0031491">
    <property type="term" value="F:nucleosome binding"/>
    <property type="evidence" value="ECO:0007669"/>
    <property type="project" value="TreeGrafter"/>
</dbReference>
<dbReference type="GO" id="GO:0006355">
    <property type="term" value="P:regulation of DNA-templated transcription"/>
    <property type="evidence" value="ECO:0007669"/>
    <property type="project" value="InterPro"/>
</dbReference>
<dbReference type="PANTHER" id="PTHR13831">
    <property type="entry name" value="MEMBER OF THE HIR1 FAMILY OF WD-REPEAT PROTEINS"/>
    <property type="match status" value="1"/>
</dbReference>
<keyword evidence="4 10" id="KW-0853">WD repeat</keyword>